<dbReference type="Gramene" id="KGN44398">
    <property type="protein sequence ID" value="KGN44398"/>
    <property type="gene ID" value="Csa_7G279800"/>
</dbReference>
<dbReference type="Proteomes" id="UP000029981">
    <property type="component" value="Chromosome 7"/>
</dbReference>
<dbReference type="AlphaFoldDB" id="A0A0A0K4I4"/>
<accession>A0A0A0K4I4</accession>
<reference evidence="1 2" key="3">
    <citation type="journal article" date="2010" name="BMC Genomics">
        <title>Transcriptome sequencing and comparative analysis of cucumber flowers with different sex types.</title>
        <authorList>
            <person name="Guo S."/>
            <person name="Zheng Y."/>
            <person name="Joung J.G."/>
            <person name="Liu S."/>
            <person name="Zhang Z."/>
            <person name="Crasta O.R."/>
            <person name="Sobral B.W."/>
            <person name="Xu Y."/>
            <person name="Huang S."/>
            <person name="Fei Z."/>
        </authorList>
    </citation>
    <scope>NUCLEOTIDE SEQUENCE [LARGE SCALE GENOMIC DNA]</scope>
    <source>
        <strain evidence="2">cv. 9930</strain>
    </source>
</reference>
<sequence>MDIRICMRISRLSLGIKIFFGNSRLSTEALIQSLKVGDPSRFELECVRFLRYKKLRGNSRLLAEAILQLPVERKRAKPFQARMRWESQAALGHSALGFFDIGKCVGNSRLLAEATLQLHVESRRDEPFRARMSQVHFVSESTLRTLDSQLKPQYNHS</sequence>
<dbReference type="EMBL" id="CM002928">
    <property type="protein sequence ID" value="KGN44398.1"/>
    <property type="molecule type" value="Genomic_DNA"/>
</dbReference>
<evidence type="ECO:0000313" key="2">
    <source>
        <dbReference type="Proteomes" id="UP000029981"/>
    </source>
</evidence>
<name>A0A0A0K4I4_CUCSA</name>
<proteinExistence type="predicted"/>
<reference evidence="1 2" key="4">
    <citation type="journal article" date="2011" name="BMC Genomics">
        <title>RNA-Seq improves annotation of protein-coding genes in the cucumber genome.</title>
        <authorList>
            <person name="Li Z."/>
            <person name="Zhang Z."/>
            <person name="Yan P."/>
            <person name="Huang S."/>
            <person name="Fei Z."/>
            <person name="Lin K."/>
        </authorList>
    </citation>
    <scope>NUCLEOTIDE SEQUENCE [LARGE SCALE GENOMIC DNA]</scope>
    <source>
        <strain evidence="2">cv. 9930</strain>
    </source>
</reference>
<keyword evidence="2" id="KW-1185">Reference proteome</keyword>
<reference evidence="1 2" key="1">
    <citation type="journal article" date="2009" name="Nat. Genet.">
        <title>The genome of the cucumber, Cucumis sativus L.</title>
        <authorList>
            <person name="Huang S."/>
            <person name="Li R."/>
            <person name="Zhang Z."/>
            <person name="Li L."/>
            <person name="Gu X."/>
            <person name="Fan W."/>
            <person name="Lucas W.J."/>
            <person name="Wang X."/>
            <person name="Xie B."/>
            <person name="Ni P."/>
            <person name="Ren Y."/>
            <person name="Zhu H."/>
            <person name="Li J."/>
            <person name="Lin K."/>
            <person name="Jin W."/>
            <person name="Fei Z."/>
            <person name="Li G."/>
            <person name="Staub J."/>
            <person name="Kilian A."/>
            <person name="van der Vossen E.A."/>
            <person name="Wu Y."/>
            <person name="Guo J."/>
            <person name="He J."/>
            <person name="Jia Z."/>
            <person name="Ren Y."/>
            <person name="Tian G."/>
            <person name="Lu Y."/>
            <person name="Ruan J."/>
            <person name="Qian W."/>
            <person name="Wang M."/>
            <person name="Huang Q."/>
            <person name="Li B."/>
            <person name="Xuan Z."/>
            <person name="Cao J."/>
            <person name="Asan"/>
            <person name="Wu Z."/>
            <person name="Zhang J."/>
            <person name="Cai Q."/>
            <person name="Bai Y."/>
            <person name="Zhao B."/>
            <person name="Han Y."/>
            <person name="Li Y."/>
            <person name="Li X."/>
            <person name="Wang S."/>
            <person name="Shi Q."/>
            <person name="Liu S."/>
            <person name="Cho W.K."/>
            <person name="Kim J.Y."/>
            <person name="Xu Y."/>
            <person name="Heller-Uszynska K."/>
            <person name="Miao H."/>
            <person name="Cheng Z."/>
            <person name="Zhang S."/>
            <person name="Wu J."/>
            <person name="Yang Y."/>
            <person name="Kang H."/>
            <person name="Li M."/>
            <person name="Liang H."/>
            <person name="Ren X."/>
            <person name="Shi Z."/>
            <person name="Wen M."/>
            <person name="Jian M."/>
            <person name="Yang H."/>
            <person name="Zhang G."/>
            <person name="Yang Z."/>
            <person name="Chen R."/>
            <person name="Liu S."/>
            <person name="Li J."/>
            <person name="Ma L."/>
            <person name="Liu H."/>
            <person name="Zhou Y."/>
            <person name="Zhao J."/>
            <person name="Fang X."/>
            <person name="Li G."/>
            <person name="Fang L."/>
            <person name="Li Y."/>
            <person name="Liu D."/>
            <person name="Zheng H."/>
            <person name="Zhang Y."/>
            <person name="Qin N."/>
            <person name="Li Z."/>
            <person name="Yang G."/>
            <person name="Yang S."/>
            <person name="Bolund L."/>
            <person name="Kristiansen K."/>
            <person name="Zheng H."/>
            <person name="Li S."/>
            <person name="Zhang X."/>
            <person name="Yang H."/>
            <person name="Wang J."/>
            <person name="Sun R."/>
            <person name="Zhang B."/>
            <person name="Jiang S."/>
            <person name="Wang J."/>
            <person name="Du Y."/>
            <person name="Li S."/>
        </authorList>
    </citation>
    <scope>NUCLEOTIDE SEQUENCE [LARGE SCALE GENOMIC DNA]</scope>
    <source>
        <strain evidence="2">cv. 9930</strain>
    </source>
</reference>
<organism evidence="1 2">
    <name type="scientific">Cucumis sativus</name>
    <name type="common">Cucumber</name>
    <dbReference type="NCBI Taxonomy" id="3659"/>
    <lineage>
        <taxon>Eukaryota</taxon>
        <taxon>Viridiplantae</taxon>
        <taxon>Streptophyta</taxon>
        <taxon>Embryophyta</taxon>
        <taxon>Tracheophyta</taxon>
        <taxon>Spermatophyta</taxon>
        <taxon>Magnoliopsida</taxon>
        <taxon>eudicotyledons</taxon>
        <taxon>Gunneridae</taxon>
        <taxon>Pentapetalae</taxon>
        <taxon>rosids</taxon>
        <taxon>fabids</taxon>
        <taxon>Cucurbitales</taxon>
        <taxon>Cucurbitaceae</taxon>
        <taxon>Benincaseae</taxon>
        <taxon>Cucumis</taxon>
    </lineage>
</organism>
<gene>
    <name evidence="1" type="ORF">Csa_7G279800</name>
</gene>
<evidence type="ECO:0000313" key="1">
    <source>
        <dbReference type="EMBL" id="KGN44398.1"/>
    </source>
</evidence>
<reference evidence="1 2" key="2">
    <citation type="journal article" date="2009" name="PLoS ONE">
        <title>An integrated genetic and cytogenetic map of the cucumber genome.</title>
        <authorList>
            <person name="Ren Y."/>
            <person name="Zhang Z."/>
            <person name="Liu J."/>
            <person name="Staub J.E."/>
            <person name="Han Y."/>
            <person name="Cheng Z."/>
            <person name="Li X."/>
            <person name="Lu J."/>
            <person name="Miao H."/>
            <person name="Kang H."/>
            <person name="Xie B."/>
            <person name="Gu X."/>
            <person name="Wang X."/>
            <person name="Du Y."/>
            <person name="Jin W."/>
            <person name="Huang S."/>
        </authorList>
    </citation>
    <scope>NUCLEOTIDE SEQUENCE [LARGE SCALE GENOMIC DNA]</scope>
    <source>
        <strain evidence="2">cv. 9930</strain>
    </source>
</reference>
<protein>
    <submittedName>
        <fullName evidence="1">Uncharacterized protein</fullName>
    </submittedName>
</protein>